<dbReference type="Proteomes" id="UP000660680">
    <property type="component" value="Unassembled WGS sequence"/>
</dbReference>
<dbReference type="Pfam" id="PF00144">
    <property type="entry name" value="Beta-lactamase"/>
    <property type="match status" value="1"/>
</dbReference>
<keyword evidence="4" id="KW-1185">Reference proteome</keyword>
<dbReference type="PANTHER" id="PTHR46825:SF7">
    <property type="entry name" value="D-ALANYL-D-ALANINE CARBOXYPEPTIDASE"/>
    <property type="match status" value="1"/>
</dbReference>
<dbReference type="InterPro" id="IPR012338">
    <property type="entry name" value="Beta-lactam/transpept-like"/>
</dbReference>
<sequence length="369" mass="38318">MKRVMITAVAAVAALVVPAQAQAEDTHAGVQAVLDQYRSHAGPGAAVYAGDDTGAWQVSSGSATISTTRPIAPTDHFRAASQTKTFIATVVAQLVDEGRVELDAPIERYLPGVVTGHYDGNAITVRQLLQHTSGIARDATNPRANADGSYSLAELVRAGLANPPQFAPGTGWGYSNVGYYVAAMLVERVTGQTFAAAIAERITTPLGLTATAFPAPTVRTLPSPFIPGYTGGRLGPFFFWYDTTGNMEMTAVGPAGAITSTQTDLAEFQSALAEGDLVSPATLAEMRETVPFPGSETVTYGLGLMRLTLSCGGQAWGHAGDLTTGHTSLTMVTDDGRFASLVTNTMVGNATAPTRFDVIDAALCEGSAA</sequence>
<feature type="chain" id="PRO_5037011936" evidence="1">
    <location>
        <begin position="24"/>
        <end position="369"/>
    </location>
</feature>
<organism evidence="3 4">
    <name type="scientific">Actinokineospora fastidiosa</name>
    <dbReference type="NCBI Taxonomy" id="1816"/>
    <lineage>
        <taxon>Bacteria</taxon>
        <taxon>Bacillati</taxon>
        <taxon>Actinomycetota</taxon>
        <taxon>Actinomycetes</taxon>
        <taxon>Pseudonocardiales</taxon>
        <taxon>Pseudonocardiaceae</taxon>
        <taxon>Actinokineospora</taxon>
    </lineage>
</organism>
<dbReference type="PANTHER" id="PTHR46825">
    <property type="entry name" value="D-ALANYL-D-ALANINE-CARBOXYPEPTIDASE/ENDOPEPTIDASE AMPH"/>
    <property type="match status" value="1"/>
</dbReference>
<dbReference type="AlphaFoldDB" id="A0A918LGH5"/>
<proteinExistence type="predicted"/>
<feature type="signal peptide" evidence="1">
    <location>
        <begin position="1"/>
        <end position="23"/>
    </location>
</feature>
<keyword evidence="1" id="KW-0732">Signal</keyword>
<dbReference type="RefSeq" id="WP_229787284.1">
    <property type="nucleotide sequence ID" value="NZ_BMRB01000004.1"/>
</dbReference>
<reference evidence="3" key="2">
    <citation type="submission" date="2020-09" db="EMBL/GenBank/DDBJ databases">
        <authorList>
            <person name="Sun Q."/>
            <person name="Ohkuma M."/>
        </authorList>
    </citation>
    <scope>NUCLEOTIDE SEQUENCE</scope>
    <source>
        <strain evidence="3">JCM 3276</strain>
    </source>
</reference>
<name>A0A918LGH5_9PSEU</name>
<dbReference type="Gene3D" id="3.40.710.10">
    <property type="entry name" value="DD-peptidase/beta-lactamase superfamily"/>
    <property type="match status" value="1"/>
</dbReference>
<dbReference type="InterPro" id="IPR050491">
    <property type="entry name" value="AmpC-like"/>
</dbReference>
<dbReference type="EMBL" id="BMRB01000004">
    <property type="protein sequence ID" value="GGS46883.1"/>
    <property type="molecule type" value="Genomic_DNA"/>
</dbReference>
<evidence type="ECO:0000313" key="4">
    <source>
        <dbReference type="Proteomes" id="UP000660680"/>
    </source>
</evidence>
<dbReference type="InterPro" id="IPR001466">
    <property type="entry name" value="Beta-lactam-related"/>
</dbReference>
<dbReference type="GO" id="GO:0016787">
    <property type="term" value="F:hydrolase activity"/>
    <property type="evidence" value="ECO:0007669"/>
    <property type="project" value="UniProtKB-KW"/>
</dbReference>
<evidence type="ECO:0000313" key="3">
    <source>
        <dbReference type="EMBL" id="GGS46883.1"/>
    </source>
</evidence>
<feature type="domain" description="Beta-lactamase-related" evidence="2">
    <location>
        <begin position="33"/>
        <end position="361"/>
    </location>
</feature>
<protein>
    <submittedName>
        <fullName evidence="3">Serine hydrolase</fullName>
    </submittedName>
</protein>
<accession>A0A918LGH5</accession>
<gene>
    <name evidence="3" type="ORF">GCM10010171_47610</name>
</gene>
<reference evidence="3" key="1">
    <citation type="journal article" date="2014" name="Int. J. Syst. Evol. Microbiol.">
        <title>Complete genome sequence of Corynebacterium casei LMG S-19264T (=DSM 44701T), isolated from a smear-ripened cheese.</title>
        <authorList>
            <consortium name="US DOE Joint Genome Institute (JGI-PGF)"/>
            <person name="Walter F."/>
            <person name="Albersmeier A."/>
            <person name="Kalinowski J."/>
            <person name="Ruckert C."/>
        </authorList>
    </citation>
    <scope>NUCLEOTIDE SEQUENCE</scope>
    <source>
        <strain evidence="3">JCM 3276</strain>
    </source>
</reference>
<dbReference type="SUPFAM" id="SSF56601">
    <property type="entry name" value="beta-lactamase/transpeptidase-like"/>
    <property type="match status" value="1"/>
</dbReference>
<comment type="caution">
    <text evidence="3">The sequence shown here is derived from an EMBL/GenBank/DDBJ whole genome shotgun (WGS) entry which is preliminary data.</text>
</comment>
<keyword evidence="3" id="KW-0378">Hydrolase</keyword>
<evidence type="ECO:0000256" key="1">
    <source>
        <dbReference type="SAM" id="SignalP"/>
    </source>
</evidence>
<evidence type="ECO:0000259" key="2">
    <source>
        <dbReference type="Pfam" id="PF00144"/>
    </source>
</evidence>